<evidence type="ECO:0000259" key="1">
    <source>
        <dbReference type="Pfam" id="PF12395"/>
    </source>
</evidence>
<proteinExistence type="predicted"/>
<keyword evidence="3" id="KW-1185">Reference proteome</keyword>
<comment type="caution">
    <text evidence="2">The sequence shown here is derived from an EMBL/GenBank/DDBJ whole genome shotgun (WGS) entry which is preliminary data.</text>
</comment>
<evidence type="ECO:0000313" key="2">
    <source>
        <dbReference type="EMBL" id="MDC7676100.1"/>
    </source>
</evidence>
<accession>A0ABT5HIM6</accession>
<organism evidence="2 3">
    <name type="scientific">Asticcacaulis machinosus</name>
    <dbReference type="NCBI Taxonomy" id="2984211"/>
    <lineage>
        <taxon>Bacteria</taxon>
        <taxon>Pseudomonadati</taxon>
        <taxon>Pseudomonadota</taxon>
        <taxon>Alphaproteobacteria</taxon>
        <taxon>Caulobacterales</taxon>
        <taxon>Caulobacteraceae</taxon>
        <taxon>Asticcacaulis</taxon>
    </lineage>
</organism>
<protein>
    <submittedName>
        <fullName evidence="2">DUF3658 domain-containing protein</fullName>
    </submittedName>
</protein>
<dbReference type="Proteomes" id="UP001218579">
    <property type="component" value="Unassembled WGS sequence"/>
</dbReference>
<dbReference type="EMBL" id="JAQQKV010000001">
    <property type="protein sequence ID" value="MDC7676100.1"/>
    <property type="molecule type" value="Genomic_DNA"/>
</dbReference>
<evidence type="ECO:0000313" key="3">
    <source>
        <dbReference type="Proteomes" id="UP001218579"/>
    </source>
</evidence>
<dbReference type="InterPro" id="IPR022123">
    <property type="entry name" value="DUF3658"/>
</dbReference>
<name>A0ABT5HIM6_9CAUL</name>
<dbReference type="Pfam" id="PF12395">
    <property type="entry name" value="DUF3658"/>
    <property type="match status" value="1"/>
</dbReference>
<gene>
    <name evidence="2" type="ORF">PQU98_08160</name>
</gene>
<sequence length="266" mass="31005">MIDRRTLHIVFSLSATVDLRRALQTVGKDEDVIGLDDDWSFGPPADAELRRVYVEAAWGYADQDWDDQIKGFWERSLKPDHRRVVWFSRRQPREYCNFLEWLRRNGDQSFEFVDLTESYVTIASGRRARVGCVSLVRASEFVSEAFWDQARPATKEELNTWLSLWGRLREENAPMRVVAAEGLMSASLDYFDDELLSHINTRWVQARRVVGNVMADMLRNDGVFQTSDLVLRCRLQDLVDVGVVETKRVANISMQTWLRWPRNLSQ</sequence>
<dbReference type="RefSeq" id="WP_272744406.1">
    <property type="nucleotide sequence ID" value="NZ_JAQQKV010000001.1"/>
</dbReference>
<reference evidence="2 3" key="1">
    <citation type="submission" date="2023-01" db="EMBL/GenBank/DDBJ databases">
        <title>Novel species of the genus Asticcacaulis isolated from rivers.</title>
        <authorList>
            <person name="Lu H."/>
        </authorList>
    </citation>
    <scope>NUCLEOTIDE SEQUENCE [LARGE SCALE GENOMIC DNA]</scope>
    <source>
        <strain evidence="2 3">LKC15W</strain>
    </source>
</reference>
<feature type="domain" description="DUF3658" evidence="1">
    <location>
        <begin position="147"/>
        <end position="250"/>
    </location>
</feature>